<dbReference type="EMBL" id="CAJVPP010025491">
    <property type="protein sequence ID" value="CAG8751829.1"/>
    <property type="molecule type" value="Genomic_DNA"/>
</dbReference>
<accession>A0A9N9NQS2</accession>
<reference evidence="1" key="1">
    <citation type="submission" date="2021-06" db="EMBL/GenBank/DDBJ databases">
        <authorList>
            <person name="Kallberg Y."/>
            <person name="Tangrot J."/>
            <person name="Rosling A."/>
        </authorList>
    </citation>
    <scope>NUCLEOTIDE SEQUENCE</scope>
    <source>
        <strain evidence="1">87-6 pot B 2015</strain>
    </source>
</reference>
<feature type="non-terminal residue" evidence="1">
    <location>
        <position position="48"/>
    </location>
</feature>
<keyword evidence="2" id="KW-1185">Reference proteome</keyword>
<evidence type="ECO:0000313" key="2">
    <source>
        <dbReference type="Proteomes" id="UP000789375"/>
    </source>
</evidence>
<evidence type="ECO:0000313" key="1">
    <source>
        <dbReference type="EMBL" id="CAG8751829.1"/>
    </source>
</evidence>
<name>A0A9N9NQS2_FUNMO</name>
<feature type="non-terminal residue" evidence="1">
    <location>
        <position position="1"/>
    </location>
</feature>
<organism evidence="1 2">
    <name type="scientific">Funneliformis mosseae</name>
    <name type="common">Endomycorrhizal fungus</name>
    <name type="synonym">Glomus mosseae</name>
    <dbReference type="NCBI Taxonomy" id="27381"/>
    <lineage>
        <taxon>Eukaryota</taxon>
        <taxon>Fungi</taxon>
        <taxon>Fungi incertae sedis</taxon>
        <taxon>Mucoromycota</taxon>
        <taxon>Glomeromycotina</taxon>
        <taxon>Glomeromycetes</taxon>
        <taxon>Glomerales</taxon>
        <taxon>Glomeraceae</taxon>
        <taxon>Funneliformis</taxon>
    </lineage>
</organism>
<dbReference type="AlphaFoldDB" id="A0A9N9NQS2"/>
<protein>
    <submittedName>
        <fullName evidence="1">5349_t:CDS:1</fullName>
    </submittedName>
</protein>
<comment type="caution">
    <text evidence="1">The sequence shown here is derived from an EMBL/GenBank/DDBJ whole genome shotgun (WGS) entry which is preliminary data.</text>
</comment>
<proteinExistence type="predicted"/>
<gene>
    <name evidence="1" type="ORF">FMOSSE_LOCUS16688</name>
</gene>
<sequence>MSKLQRNRYLSQYQYNLRNQQEEARQQRLDSLETKTTVNDNFFQQLWI</sequence>
<dbReference type="Proteomes" id="UP000789375">
    <property type="component" value="Unassembled WGS sequence"/>
</dbReference>